<dbReference type="SUPFAM" id="SSF89095">
    <property type="entry name" value="GatB/YqeY motif"/>
    <property type="match status" value="1"/>
</dbReference>
<protein>
    <recommendedName>
        <fullName evidence="4">Glutamyl-tRNA amidotransferase</fullName>
    </recommendedName>
</protein>
<reference evidence="2 3" key="1">
    <citation type="journal article" date="2016" name="Antonie Van Leeuwenhoek">
        <title>Nocardia donostiensis sp. nov., isolated from human respiratory specimens.</title>
        <authorList>
            <person name="Ercibengoa M."/>
            <person name="Bell M."/>
            <person name="Marimon J.M."/>
            <person name="Humrighouse B."/>
            <person name="Klenk H.P."/>
            <person name="Potter G."/>
            <person name="Perez-Trallero E."/>
        </authorList>
    </citation>
    <scope>NUCLEOTIDE SEQUENCE [LARGE SCALE GENOMIC DNA]</scope>
    <source>
        <strain evidence="2 3">X1655</strain>
    </source>
</reference>
<feature type="compositionally biased region" description="Basic and acidic residues" evidence="1">
    <location>
        <begin position="97"/>
        <end position="113"/>
    </location>
</feature>
<sequence length="120" mass="12641">MTSGTTETTPLRDRLRAALPAAMKARDRRTVAVLRSAIAAIDNAESVDIGTHRASALEDSAIGPGAAEVARKHLTEADIAAVVRAEIADLVRAADEYETTGRPDRAAESRAEADTLASFL</sequence>
<gene>
    <name evidence="2" type="ORF">B0T46_08335</name>
</gene>
<accession>A0A1W0AXM6</accession>
<feature type="region of interest" description="Disordered" evidence="1">
    <location>
        <begin position="97"/>
        <end position="120"/>
    </location>
</feature>
<evidence type="ECO:0000256" key="1">
    <source>
        <dbReference type="SAM" id="MobiDB-lite"/>
    </source>
</evidence>
<evidence type="ECO:0000313" key="2">
    <source>
        <dbReference type="EMBL" id="ONM49418.1"/>
    </source>
</evidence>
<dbReference type="OrthoDB" id="3298383at2"/>
<dbReference type="InterPro" id="IPR003789">
    <property type="entry name" value="Asn/Gln_tRNA_amidoTrase-B-like"/>
</dbReference>
<dbReference type="EMBL" id="MUMY01000005">
    <property type="protein sequence ID" value="ONM49418.1"/>
    <property type="molecule type" value="Genomic_DNA"/>
</dbReference>
<evidence type="ECO:0000313" key="3">
    <source>
        <dbReference type="Proteomes" id="UP000188836"/>
    </source>
</evidence>
<dbReference type="AlphaFoldDB" id="A0A1W0AXM6"/>
<proteinExistence type="predicted"/>
<dbReference type="InterPro" id="IPR042184">
    <property type="entry name" value="YqeY/Aim41_N"/>
</dbReference>
<dbReference type="GO" id="GO:0016884">
    <property type="term" value="F:carbon-nitrogen ligase activity, with glutamine as amido-N-donor"/>
    <property type="evidence" value="ECO:0007669"/>
    <property type="project" value="InterPro"/>
</dbReference>
<dbReference type="PANTHER" id="PTHR28055:SF1">
    <property type="entry name" value="ALTERED INHERITANCE OF MITOCHONDRIA PROTEIN 41, MITOCHONDRIAL"/>
    <property type="match status" value="1"/>
</dbReference>
<dbReference type="RefSeq" id="WP_077115949.1">
    <property type="nucleotide sequence ID" value="NZ_LOKT01000007.1"/>
</dbReference>
<dbReference type="PANTHER" id="PTHR28055">
    <property type="entry name" value="ALTERED INHERITANCE OF MITOCHONDRIA PROTEIN 41, MITOCHONDRIAL"/>
    <property type="match status" value="1"/>
</dbReference>
<comment type="caution">
    <text evidence="2">The sequence shown here is derived from an EMBL/GenBank/DDBJ whole genome shotgun (WGS) entry which is preliminary data.</text>
</comment>
<organism evidence="2 3">
    <name type="scientific">Nocardia donostiensis</name>
    <dbReference type="NCBI Taxonomy" id="1538463"/>
    <lineage>
        <taxon>Bacteria</taxon>
        <taxon>Bacillati</taxon>
        <taxon>Actinomycetota</taxon>
        <taxon>Actinomycetes</taxon>
        <taxon>Mycobacteriales</taxon>
        <taxon>Nocardiaceae</taxon>
        <taxon>Nocardia</taxon>
    </lineage>
</organism>
<name>A0A1W0AXM6_9NOCA</name>
<dbReference type="Gene3D" id="1.10.1510.10">
    <property type="entry name" value="Uncharacterised protein YqeY/AIM41 PF09424, N-terminal domain"/>
    <property type="match status" value="1"/>
</dbReference>
<dbReference type="InterPro" id="IPR019004">
    <property type="entry name" value="YqeY/Aim41"/>
</dbReference>
<keyword evidence="3" id="KW-1185">Reference proteome</keyword>
<dbReference type="Proteomes" id="UP000188836">
    <property type="component" value="Unassembled WGS sequence"/>
</dbReference>
<evidence type="ECO:0008006" key="4">
    <source>
        <dbReference type="Google" id="ProtNLM"/>
    </source>
</evidence>
<dbReference type="STRING" id="1538463.B0T36_12595"/>